<dbReference type="PANTHER" id="PTHR32268:SF15">
    <property type="entry name" value="HOMOSERINE ACETYLTRANSFERASE FAMILY PROTEIN (AFU_ORTHOLOGUE AFUA_1G15350)"/>
    <property type="match status" value="1"/>
</dbReference>
<proteinExistence type="inferred from homology"/>
<dbReference type="InterPro" id="IPR000073">
    <property type="entry name" value="AB_hydrolase_1"/>
</dbReference>
<organism evidence="3 4">
    <name type="scientific">Thelonectria olida</name>
    <dbReference type="NCBI Taxonomy" id="1576542"/>
    <lineage>
        <taxon>Eukaryota</taxon>
        <taxon>Fungi</taxon>
        <taxon>Dikarya</taxon>
        <taxon>Ascomycota</taxon>
        <taxon>Pezizomycotina</taxon>
        <taxon>Sordariomycetes</taxon>
        <taxon>Hypocreomycetidae</taxon>
        <taxon>Hypocreales</taxon>
        <taxon>Nectriaceae</taxon>
        <taxon>Thelonectria</taxon>
    </lineage>
</organism>
<dbReference type="InterPro" id="IPR008220">
    <property type="entry name" value="HAT_MetX-like"/>
</dbReference>
<dbReference type="GO" id="GO:0016787">
    <property type="term" value="F:hydrolase activity"/>
    <property type="evidence" value="ECO:0007669"/>
    <property type="project" value="UniProtKB-KW"/>
</dbReference>
<evidence type="ECO:0000259" key="2">
    <source>
        <dbReference type="Pfam" id="PF00561"/>
    </source>
</evidence>
<evidence type="ECO:0000313" key="4">
    <source>
        <dbReference type="Proteomes" id="UP000777438"/>
    </source>
</evidence>
<evidence type="ECO:0000256" key="1">
    <source>
        <dbReference type="ARBA" id="ARBA00006886"/>
    </source>
</evidence>
<dbReference type="GO" id="GO:0016747">
    <property type="term" value="F:acyltransferase activity, transferring groups other than amino-acyl groups"/>
    <property type="evidence" value="ECO:0007669"/>
    <property type="project" value="InterPro"/>
</dbReference>
<keyword evidence="3" id="KW-0378">Hydrolase</keyword>
<gene>
    <name evidence="3" type="ORF">B0T10DRAFT_575218</name>
</gene>
<dbReference type="OrthoDB" id="9972683at2759"/>
<dbReference type="Pfam" id="PF00561">
    <property type="entry name" value="Abhydrolase_1"/>
    <property type="match status" value="1"/>
</dbReference>
<comment type="caution">
    <text evidence="3">The sequence shown here is derived from an EMBL/GenBank/DDBJ whole genome shotgun (WGS) entry which is preliminary data.</text>
</comment>
<dbReference type="Gene3D" id="3.40.50.1820">
    <property type="entry name" value="alpha/beta hydrolase"/>
    <property type="match status" value="1"/>
</dbReference>
<protein>
    <submittedName>
        <fullName evidence="3">Alpha/Beta hydrolase protein</fullName>
    </submittedName>
</protein>
<name>A0A9P9AMQ2_9HYPO</name>
<dbReference type="PANTHER" id="PTHR32268">
    <property type="entry name" value="HOMOSERINE O-ACETYLTRANSFERASE"/>
    <property type="match status" value="1"/>
</dbReference>
<dbReference type="EMBL" id="JAGPYM010000015">
    <property type="protein sequence ID" value="KAH6886857.1"/>
    <property type="molecule type" value="Genomic_DNA"/>
</dbReference>
<accession>A0A9P9AMQ2</accession>
<sequence length="334" mass="37452">MAPLVEPEIKQYSLLDFRFLDGTTVPQARLAYLDLNPEASRVAVVLTCFRGRLRSTLHYANGALRNYRIIVVALFGNGESSSPSNTAGFPKSIDYQDCVRAQHQLVDQHLGVKIIDVLAGFSMGGQCAYYWTMMHPDMVKNAIVVCSSAQTSRHNYQFLEGPSAALENAIDYADEALRLAIKNSPRGLRAFGKAYSAWLTSAEWFDKELYRELGYDTLHDWDEDTTGRNYNGWAPDDLLAMLRMWQRADIRVCSPLRGGSLGEALQQIRARILLMPCQTDQYFDWRASQKESQLIQNATLRVIPSVWGHLAGSGASRADVDWMNQAIGEFLGTV</sequence>
<evidence type="ECO:0000313" key="3">
    <source>
        <dbReference type="EMBL" id="KAH6886857.1"/>
    </source>
</evidence>
<dbReference type="SUPFAM" id="SSF53474">
    <property type="entry name" value="alpha/beta-Hydrolases"/>
    <property type="match status" value="1"/>
</dbReference>
<dbReference type="AlphaFoldDB" id="A0A9P9AMQ2"/>
<reference evidence="3 4" key="1">
    <citation type="journal article" date="2021" name="Nat. Commun.">
        <title>Genetic determinants of endophytism in the Arabidopsis root mycobiome.</title>
        <authorList>
            <person name="Mesny F."/>
            <person name="Miyauchi S."/>
            <person name="Thiergart T."/>
            <person name="Pickel B."/>
            <person name="Atanasova L."/>
            <person name="Karlsson M."/>
            <person name="Huettel B."/>
            <person name="Barry K.W."/>
            <person name="Haridas S."/>
            <person name="Chen C."/>
            <person name="Bauer D."/>
            <person name="Andreopoulos W."/>
            <person name="Pangilinan J."/>
            <person name="LaButti K."/>
            <person name="Riley R."/>
            <person name="Lipzen A."/>
            <person name="Clum A."/>
            <person name="Drula E."/>
            <person name="Henrissat B."/>
            <person name="Kohler A."/>
            <person name="Grigoriev I.V."/>
            <person name="Martin F.M."/>
            <person name="Hacquard S."/>
        </authorList>
    </citation>
    <scope>NUCLEOTIDE SEQUENCE [LARGE SCALE GENOMIC DNA]</scope>
    <source>
        <strain evidence="3 4">MPI-CAGE-CH-0241</strain>
    </source>
</reference>
<dbReference type="InterPro" id="IPR029058">
    <property type="entry name" value="AB_hydrolase_fold"/>
</dbReference>
<feature type="domain" description="AB hydrolase-1" evidence="2">
    <location>
        <begin position="65"/>
        <end position="305"/>
    </location>
</feature>
<dbReference type="Proteomes" id="UP000777438">
    <property type="component" value="Unassembled WGS sequence"/>
</dbReference>
<keyword evidence="4" id="KW-1185">Reference proteome</keyword>
<comment type="similarity">
    <text evidence="1">Belongs to the AB hydrolase superfamily. MetX family.</text>
</comment>